<feature type="compositionally biased region" description="Polar residues" evidence="1">
    <location>
        <begin position="1014"/>
        <end position="1037"/>
    </location>
</feature>
<evidence type="ECO:0000256" key="1">
    <source>
        <dbReference type="SAM" id="MobiDB-lite"/>
    </source>
</evidence>
<feature type="region of interest" description="Disordered" evidence="1">
    <location>
        <begin position="1168"/>
        <end position="1235"/>
    </location>
</feature>
<evidence type="ECO:0000313" key="3">
    <source>
        <dbReference type="Proteomes" id="UP000800094"/>
    </source>
</evidence>
<feature type="compositionally biased region" description="Polar residues" evidence="1">
    <location>
        <begin position="853"/>
        <end position="863"/>
    </location>
</feature>
<gene>
    <name evidence="2" type="ORF">BU26DRAFT_607661</name>
</gene>
<feature type="region of interest" description="Disordered" evidence="1">
    <location>
        <begin position="556"/>
        <end position="794"/>
    </location>
</feature>
<feature type="region of interest" description="Disordered" evidence="1">
    <location>
        <begin position="468"/>
        <end position="522"/>
    </location>
</feature>
<feature type="region of interest" description="Disordered" evidence="1">
    <location>
        <begin position="848"/>
        <end position="946"/>
    </location>
</feature>
<dbReference type="OrthoDB" id="3801597at2759"/>
<name>A0A6A6I5T6_9PLEO</name>
<dbReference type="Proteomes" id="UP000800094">
    <property type="component" value="Unassembled WGS sequence"/>
</dbReference>
<proteinExistence type="predicted"/>
<feature type="compositionally biased region" description="Basic and acidic residues" evidence="1">
    <location>
        <begin position="567"/>
        <end position="578"/>
    </location>
</feature>
<accession>A0A6A6I5T6</accession>
<feature type="compositionally biased region" description="Polar residues" evidence="1">
    <location>
        <begin position="579"/>
        <end position="589"/>
    </location>
</feature>
<feature type="compositionally biased region" description="Acidic residues" evidence="1">
    <location>
        <begin position="427"/>
        <end position="439"/>
    </location>
</feature>
<evidence type="ECO:0000313" key="2">
    <source>
        <dbReference type="EMBL" id="KAF2245408.1"/>
    </source>
</evidence>
<feature type="compositionally biased region" description="Basic and acidic residues" evidence="1">
    <location>
        <begin position="1"/>
        <end position="10"/>
    </location>
</feature>
<feature type="region of interest" description="Disordered" evidence="1">
    <location>
        <begin position="1"/>
        <end position="106"/>
    </location>
</feature>
<feature type="region of interest" description="Disordered" evidence="1">
    <location>
        <begin position="1067"/>
        <end position="1142"/>
    </location>
</feature>
<keyword evidence="3" id="KW-1185">Reference proteome</keyword>
<feature type="compositionally biased region" description="Polar residues" evidence="1">
    <location>
        <begin position="1175"/>
        <end position="1184"/>
    </location>
</feature>
<feature type="compositionally biased region" description="Polar residues" evidence="1">
    <location>
        <begin position="693"/>
        <end position="710"/>
    </location>
</feature>
<feature type="compositionally biased region" description="Low complexity" evidence="1">
    <location>
        <begin position="974"/>
        <end position="1002"/>
    </location>
</feature>
<feature type="compositionally biased region" description="Polar residues" evidence="1">
    <location>
        <begin position="1254"/>
        <end position="1265"/>
    </location>
</feature>
<organism evidence="2 3">
    <name type="scientific">Trematosphaeria pertusa</name>
    <dbReference type="NCBI Taxonomy" id="390896"/>
    <lineage>
        <taxon>Eukaryota</taxon>
        <taxon>Fungi</taxon>
        <taxon>Dikarya</taxon>
        <taxon>Ascomycota</taxon>
        <taxon>Pezizomycotina</taxon>
        <taxon>Dothideomycetes</taxon>
        <taxon>Pleosporomycetidae</taxon>
        <taxon>Pleosporales</taxon>
        <taxon>Massarineae</taxon>
        <taxon>Trematosphaeriaceae</taxon>
        <taxon>Trematosphaeria</taxon>
    </lineage>
</organism>
<protein>
    <submittedName>
        <fullName evidence="2">Uncharacterized protein</fullName>
    </submittedName>
</protein>
<feature type="compositionally biased region" description="Low complexity" evidence="1">
    <location>
        <begin position="21"/>
        <end position="54"/>
    </location>
</feature>
<feature type="compositionally biased region" description="Low complexity" evidence="1">
    <location>
        <begin position="1108"/>
        <end position="1121"/>
    </location>
</feature>
<dbReference type="GeneID" id="54589106"/>
<feature type="compositionally biased region" description="Polar residues" evidence="1">
    <location>
        <begin position="60"/>
        <end position="77"/>
    </location>
</feature>
<feature type="region of interest" description="Disordered" evidence="1">
    <location>
        <begin position="413"/>
        <end position="445"/>
    </location>
</feature>
<feature type="region of interest" description="Disordered" evidence="1">
    <location>
        <begin position="155"/>
        <end position="182"/>
    </location>
</feature>
<feature type="compositionally biased region" description="Polar residues" evidence="1">
    <location>
        <begin position="927"/>
        <end position="946"/>
    </location>
</feature>
<dbReference type="EMBL" id="ML987200">
    <property type="protein sequence ID" value="KAF2245408.1"/>
    <property type="molecule type" value="Genomic_DNA"/>
</dbReference>
<feature type="compositionally biased region" description="Basic and acidic residues" evidence="1">
    <location>
        <begin position="627"/>
        <end position="639"/>
    </location>
</feature>
<feature type="compositionally biased region" description="Polar residues" evidence="1">
    <location>
        <begin position="471"/>
        <end position="482"/>
    </location>
</feature>
<feature type="compositionally biased region" description="Low complexity" evidence="1">
    <location>
        <begin position="881"/>
        <end position="895"/>
    </location>
</feature>
<feature type="compositionally biased region" description="Polar residues" evidence="1">
    <location>
        <begin position="1123"/>
        <end position="1142"/>
    </location>
</feature>
<sequence>MLLRRSSERKPPRRYRGGRSWGDSDSDSTSDSASGETLTSPPTSTSTSSSPPTLAHHQRNNATPRTGISRTVQSAAQLQLVRKSSNSFSPRESSSPSTLLQSQQRPSPSLFVAPFSAATRNVSVTAASTQKSDSRLSRHSADSMVNNRTVRKLAPAQEMEARELGDGTSGGEVRRSAKGGKKIAQKDKWVGVPNLSLGAPAAFPSIDPSMVMLEEPAGERYHIKMLVDDRASSNAEKREASYAVVERMYACEGDFPDMSEEEKNWYAELKSMPMDEDAARKIAFASLWPILRQAIIDSILQTCEAFLTYQSAYFPVRILLGLEMDAISAIMHENIAFANSQFIPAELLQYKQSHPDEIVDPDTPPSREIVRAIQYLMQERLPGSLLGEWQFPLPELQTFHELMRELNPSHWSVHGKTGHHGSAAEGSYEEEYTEDEESDMMSSTAPGKKSLVVVLEIDSMRLARLDKWGTGSIQSEGPQTAQNDKKRKRDPPADPALSPYVLSEEDGTPAKKQKKQKSELLPVEDAGVEPLSAMNKQSPITPALSLARGDEIMQDEESVVEMPPPKKKSELLPAKKADTSSMKGINQSPPANPALGPAHGGKAIQNQDTVGGLQPPKKQTSQPFPVKKADMHALKDINKHIQPGGSAPKHRVNQTEENVVEMPPPKTKNPQLLPAKKADIQQPKDLSKHNEPLGSTQGGIFNQHEQNSMQMPPPKMKNSQLLPVKKADFDQMKGTKKRPAPTETQGQAERAMKKQKTMPPGFHPPAKRPAHVSGKVRPSPNPARPPPPIPMSATVVDLTQDDQPIHTAPAGKAHPRIFAQVDTMRGLSSASREEQLALVQDLQRRGYRFSQGPYGSSGASTLNGIAPPPAQAIHKNAPRMGGPQAKGQQAPQGHHGPSRTSTQKGVAPAPTPAMRKSAPRMDGPQARSYQGQRAPSNHPGQNGLQSYSPAQIYQLQEAARLQARQTAQHHHPQLAHQHAQDQQRNQATQSSPAFSPSFPATSGAEHGRGGFPFQGSSGVQHSPAQQQQSPYGAVSNQTMQHRQRIGYFGSQVDMDPDMRRLFQETGRHPQFSNITAPHFPRPAYLDGNSEDRQHRTPYKSPQTPHMVPSQQQYRGQQLPPQSGAKQHSYSRNQSANSHLQQPQAYPYLPSQAQDELARERAMRLTQLRMGEPQGASLSQKSTRPPSMAPRAQDQPARERAMRQHQARMSESVAASPFQHSAGSPAMTSQAQDELARERAMRLNQARMGEPMGASLSQQPGHSLSLTPDAMRQHQARMSEPLGAGVFQQPTRSPSMIPGNGSNGSNGGVTVNSVQDGTNWTYDDLLFMAPDPSMMMAIELDELDQAMGLSAPMERIDSGTGYEDWNFGVDEKRRT</sequence>
<feature type="compositionally biased region" description="Pro residues" evidence="1">
    <location>
        <begin position="779"/>
        <end position="790"/>
    </location>
</feature>
<feature type="region of interest" description="Disordered" evidence="1">
    <location>
        <begin position="1250"/>
        <end position="1309"/>
    </location>
</feature>
<feature type="compositionally biased region" description="Low complexity" evidence="1">
    <location>
        <begin position="84"/>
        <end position="106"/>
    </location>
</feature>
<feature type="region of interest" description="Disordered" evidence="1">
    <location>
        <begin position="960"/>
        <end position="1037"/>
    </location>
</feature>
<dbReference type="RefSeq" id="XP_033680412.1">
    <property type="nucleotide sequence ID" value="XM_033835776.1"/>
</dbReference>
<feature type="compositionally biased region" description="Polar residues" evidence="1">
    <location>
        <begin position="1217"/>
        <end position="1231"/>
    </location>
</feature>
<reference evidence="2" key="1">
    <citation type="journal article" date="2020" name="Stud. Mycol.">
        <title>101 Dothideomycetes genomes: a test case for predicting lifestyles and emergence of pathogens.</title>
        <authorList>
            <person name="Haridas S."/>
            <person name="Albert R."/>
            <person name="Binder M."/>
            <person name="Bloem J."/>
            <person name="Labutti K."/>
            <person name="Salamov A."/>
            <person name="Andreopoulos B."/>
            <person name="Baker S."/>
            <person name="Barry K."/>
            <person name="Bills G."/>
            <person name="Bluhm B."/>
            <person name="Cannon C."/>
            <person name="Castanera R."/>
            <person name="Culley D."/>
            <person name="Daum C."/>
            <person name="Ezra D."/>
            <person name="Gonzalez J."/>
            <person name="Henrissat B."/>
            <person name="Kuo A."/>
            <person name="Liang C."/>
            <person name="Lipzen A."/>
            <person name="Lutzoni F."/>
            <person name="Magnuson J."/>
            <person name="Mondo S."/>
            <person name="Nolan M."/>
            <person name="Ohm R."/>
            <person name="Pangilinan J."/>
            <person name="Park H.-J."/>
            <person name="Ramirez L."/>
            <person name="Alfaro M."/>
            <person name="Sun H."/>
            <person name="Tritt A."/>
            <person name="Yoshinaga Y."/>
            <person name="Zwiers L.-H."/>
            <person name="Turgeon B."/>
            <person name="Goodwin S."/>
            <person name="Spatafora J."/>
            <person name="Crous P."/>
            <person name="Grigoriev I."/>
        </authorList>
    </citation>
    <scope>NUCLEOTIDE SEQUENCE</scope>
    <source>
        <strain evidence="2">CBS 122368</strain>
    </source>
</reference>